<keyword evidence="2" id="KW-1185">Reference proteome</keyword>
<dbReference type="SUPFAM" id="SSF53335">
    <property type="entry name" value="S-adenosyl-L-methionine-dependent methyltransferases"/>
    <property type="match status" value="1"/>
</dbReference>
<evidence type="ECO:0000313" key="1">
    <source>
        <dbReference type="EMBL" id="QDU45537.1"/>
    </source>
</evidence>
<dbReference type="Gene3D" id="3.40.50.150">
    <property type="entry name" value="Vaccinia Virus protein VP39"/>
    <property type="match status" value="1"/>
</dbReference>
<dbReference type="KEGG" id="sdyn:Mal52_40310"/>
<dbReference type="Proteomes" id="UP000319383">
    <property type="component" value="Chromosome"/>
</dbReference>
<accession>A0A517ZSR8</accession>
<sequence length="216" mass="23806">MIADLPEIAGGWRVERIHVGQHDFEICRPADPDALLDVATDDNIPYWAYLWPTSYDLAAWILSTDWQPLGAVLELGCGIGLVGVVGLAADWQVTLSDYEPLAVQVALANARLNGFPDAAGSVLDWRESPPQQYATIVGCDVTYERAEHKPLLNFLDTALLPDGTAWLADCNRAATEEFLTAARERGYEISSRDLPAIDFPDRPKSASVVRQLTRRN</sequence>
<dbReference type="InterPro" id="IPR019410">
    <property type="entry name" value="Methyltransf_16"/>
</dbReference>
<proteinExistence type="predicted"/>
<dbReference type="PANTHER" id="PTHR14614">
    <property type="entry name" value="HEPATOCELLULAR CARCINOMA-ASSOCIATED ANTIGEN"/>
    <property type="match status" value="1"/>
</dbReference>
<organism evidence="1 2">
    <name type="scientific">Symmachiella dynata</name>
    <dbReference type="NCBI Taxonomy" id="2527995"/>
    <lineage>
        <taxon>Bacteria</taxon>
        <taxon>Pseudomonadati</taxon>
        <taxon>Planctomycetota</taxon>
        <taxon>Planctomycetia</taxon>
        <taxon>Planctomycetales</taxon>
        <taxon>Planctomycetaceae</taxon>
        <taxon>Symmachiella</taxon>
    </lineage>
</organism>
<name>A0A517ZSR8_9PLAN</name>
<dbReference type="GO" id="GO:0032259">
    <property type="term" value="P:methylation"/>
    <property type="evidence" value="ECO:0007669"/>
    <property type="project" value="UniProtKB-KW"/>
</dbReference>
<protein>
    <submittedName>
        <fullName evidence="1">Methyltransferase</fullName>
    </submittedName>
</protein>
<gene>
    <name evidence="1" type="ORF">Mal52_40310</name>
</gene>
<evidence type="ECO:0000313" key="2">
    <source>
        <dbReference type="Proteomes" id="UP000319383"/>
    </source>
</evidence>
<dbReference type="EMBL" id="CP036276">
    <property type="protein sequence ID" value="QDU45537.1"/>
    <property type="molecule type" value="Genomic_DNA"/>
</dbReference>
<dbReference type="CDD" id="cd02440">
    <property type="entry name" value="AdoMet_MTases"/>
    <property type="match status" value="1"/>
</dbReference>
<dbReference type="Pfam" id="PF10294">
    <property type="entry name" value="Methyltransf_16"/>
    <property type="match status" value="1"/>
</dbReference>
<dbReference type="InterPro" id="IPR029063">
    <property type="entry name" value="SAM-dependent_MTases_sf"/>
</dbReference>
<dbReference type="GO" id="GO:0008168">
    <property type="term" value="F:methyltransferase activity"/>
    <property type="evidence" value="ECO:0007669"/>
    <property type="project" value="UniProtKB-KW"/>
</dbReference>
<dbReference type="RefSeq" id="WP_197534326.1">
    <property type="nucleotide sequence ID" value="NZ_CP036276.1"/>
</dbReference>
<keyword evidence="1" id="KW-0489">Methyltransferase</keyword>
<reference evidence="1 2" key="1">
    <citation type="submission" date="2019-02" db="EMBL/GenBank/DDBJ databases">
        <title>Deep-cultivation of Planctomycetes and their phenomic and genomic characterization uncovers novel biology.</title>
        <authorList>
            <person name="Wiegand S."/>
            <person name="Jogler M."/>
            <person name="Boedeker C."/>
            <person name="Pinto D."/>
            <person name="Vollmers J."/>
            <person name="Rivas-Marin E."/>
            <person name="Kohn T."/>
            <person name="Peeters S.H."/>
            <person name="Heuer A."/>
            <person name="Rast P."/>
            <person name="Oberbeckmann S."/>
            <person name="Bunk B."/>
            <person name="Jeske O."/>
            <person name="Meyerdierks A."/>
            <person name="Storesund J.E."/>
            <person name="Kallscheuer N."/>
            <person name="Luecker S."/>
            <person name="Lage O.M."/>
            <person name="Pohl T."/>
            <person name="Merkel B.J."/>
            <person name="Hornburger P."/>
            <person name="Mueller R.-W."/>
            <person name="Bruemmer F."/>
            <person name="Labrenz M."/>
            <person name="Spormann A.M."/>
            <person name="Op den Camp H."/>
            <person name="Overmann J."/>
            <person name="Amann R."/>
            <person name="Jetten M.S.M."/>
            <person name="Mascher T."/>
            <person name="Medema M.H."/>
            <person name="Devos D.P."/>
            <person name="Kaster A.-K."/>
            <person name="Ovreas L."/>
            <person name="Rohde M."/>
            <person name="Galperin M.Y."/>
            <person name="Jogler C."/>
        </authorList>
    </citation>
    <scope>NUCLEOTIDE SEQUENCE [LARGE SCALE GENOMIC DNA]</scope>
    <source>
        <strain evidence="1 2">Mal52</strain>
    </source>
</reference>
<keyword evidence="1" id="KW-0808">Transferase</keyword>
<dbReference type="AlphaFoldDB" id="A0A517ZSR8"/>